<dbReference type="EMBL" id="VEWJ01000027">
    <property type="protein sequence ID" value="TPF73899.1"/>
    <property type="molecule type" value="Genomic_DNA"/>
</dbReference>
<dbReference type="OrthoDB" id="8071196at2"/>
<gene>
    <name evidence="2" type="ORF">FHY56_17445</name>
</gene>
<dbReference type="GO" id="GO:0003677">
    <property type="term" value="F:DNA binding"/>
    <property type="evidence" value="ECO:0007669"/>
    <property type="project" value="InterPro"/>
</dbReference>
<dbReference type="RefSeq" id="WP_140906394.1">
    <property type="nucleotide sequence ID" value="NZ_JBHTMD010000015.1"/>
</dbReference>
<dbReference type="Pfam" id="PF01381">
    <property type="entry name" value="HTH_3"/>
    <property type="match status" value="1"/>
</dbReference>
<dbReference type="Proteomes" id="UP000315388">
    <property type="component" value="Unassembled WGS sequence"/>
</dbReference>
<dbReference type="PROSITE" id="PS50943">
    <property type="entry name" value="HTH_CROC1"/>
    <property type="match status" value="1"/>
</dbReference>
<organism evidence="2 3">
    <name type="scientific">Brucella gallinifaecis</name>
    <dbReference type="NCBI Taxonomy" id="215590"/>
    <lineage>
        <taxon>Bacteria</taxon>
        <taxon>Pseudomonadati</taxon>
        <taxon>Pseudomonadota</taxon>
        <taxon>Alphaproteobacteria</taxon>
        <taxon>Hyphomicrobiales</taxon>
        <taxon>Brucellaceae</taxon>
        <taxon>Brucella/Ochrobactrum group</taxon>
        <taxon>Brucella</taxon>
    </lineage>
</organism>
<dbReference type="InterPro" id="IPR010982">
    <property type="entry name" value="Lambda_DNA-bd_dom_sf"/>
</dbReference>
<accession>A0A502BJP6</accession>
<dbReference type="SMART" id="SM00530">
    <property type="entry name" value="HTH_XRE"/>
    <property type="match status" value="2"/>
</dbReference>
<dbReference type="InterPro" id="IPR001387">
    <property type="entry name" value="Cro/C1-type_HTH"/>
</dbReference>
<dbReference type="SUPFAM" id="SSF47413">
    <property type="entry name" value="lambda repressor-like DNA-binding domains"/>
    <property type="match status" value="2"/>
</dbReference>
<evidence type="ECO:0000313" key="2">
    <source>
        <dbReference type="EMBL" id="TPF73899.1"/>
    </source>
</evidence>
<evidence type="ECO:0000259" key="1">
    <source>
        <dbReference type="PROSITE" id="PS50943"/>
    </source>
</evidence>
<comment type="caution">
    <text evidence="2">The sequence shown here is derived from an EMBL/GenBank/DDBJ whole genome shotgun (WGS) entry which is preliminary data.</text>
</comment>
<dbReference type="CDD" id="cd00093">
    <property type="entry name" value="HTH_XRE"/>
    <property type="match status" value="1"/>
</dbReference>
<dbReference type="Gene3D" id="1.10.260.40">
    <property type="entry name" value="lambda repressor-like DNA-binding domains"/>
    <property type="match status" value="2"/>
</dbReference>
<protein>
    <submittedName>
        <fullName evidence="2">Helix-turn-helix transcriptional regulator</fullName>
    </submittedName>
</protein>
<reference evidence="2 3" key="1">
    <citation type="journal article" date="2003" name="Int. J. Syst. Evol. Microbiol.">
        <title>Towards a standardized format for the description of a novel species (of an established genus): Ochrobactrum gallinifaecis sp. nov.</title>
        <authorList>
            <person name="Kampfer P."/>
            <person name="Buczolits S."/>
            <person name="Albrecht A."/>
            <person name="Busse H.J."/>
            <person name="Stackebrandt E."/>
        </authorList>
    </citation>
    <scope>NUCLEOTIDE SEQUENCE [LARGE SCALE GENOMIC DNA]</scope>
    <source>
        <strain evidence="2 3">ISO 196</strain>
    </source>
</reference>
<feature type="domain" description="HTH cro/C1-type" evidence="1">
    <location>
        <begin position="115"/>
        <end position="169"/>
    </location>
</feature>
<sequence>MKSHFLMKKNETGSVPNKLRENVAFRLETERIRRKLTHKEFVILIRSGAPDERFSYGTYIKTHRRENNVTLRTLDHIAQTLGITIADLLYGEETAPDWARKLDAAALRLRLSKQLEKARESRGIPQVTFAKYLNIAEVTYGKIMHQKTNFTVDTVAVIAAGVGKSPVEFLFG</sequence>
<name>A0A502BJP6_9HYPH</name>
<evidence type="ECO:0000313" key="3">
    <source>
        <dbReference type="Proteomes" id="UP000315388"/>
    </source>
</evidence>
<dbReference type="AlphaFoldDB" id="A0A502BJP6"/>
<proteinExistence type="predicted"/>
<keyword evidence="3" id="KW-1185">Reference proteome</keyword>